<sequence length="108" mass="12281">MDMPIAISYVKMWNYSKTSSRGVKDFGILIDDLLVYNGTLNQFCEEEDRCQLIFLNDAELQSEDDENYDSNSKTISVPSTTQMTKSSPDTEEADQSLRPMTCISPCFK</sequence>
<evidence type="ECO:0000256" key="1">
    <source>
        <dbReference type="SAM" id="MobiDB-lite"/>
    </source>
</evidence>
<protein>
    <recommendedName>
        <fullName evidence="2">KATNIP domain-containing protein</fullName>
    </recommendedName>
</protein>
<organism evidence="3 4">
    <name type="scientific">Dendroctonus ponderosae</name>
    <name type="common">Mountain pine beetle</name>
    <dbReference type="NCBI Taxonomy" id="77166"/>
    <lineage>
        <taxon>Eukaryota</taxon>
        <taxon>Metazoa</taxon>
        <taxon>Ecdysozoa</taxon>
        <taxon>Arthropoda</taxon>
        <taxon>Hexapoda</taxon>
        <taxon>Insecta</taxon>
        <taxon>Pterygota</taxon>
        <taxon>Neoptera</taxon>
        <taxon>Endopterygota</taxon>
        <taxon>Coleoptera</taxon>
        <taxon>Polyphaga</taxon>
        <taxon>Cucujiformia</taxon>
        <taxon>Curculionidae</taxon>
        <taxon>Scolytinae</taxon>
        <taxon>Dendroctonus</taxon>
    </lineage>
</organism>
<reference evidence="3" key="2">
    <citation type="submission" date="2024-08" db="UniProtKB">
        <authorList>
            <consortium name="EnsemblMetazoa"/>
        </authorList>
    </citation>
    <scope>IDENTIFICATION</scope>
</reference>
<dbReference type="InterPro" id="IPR026704">
    <property type="entry name" value="KATNIP"/>
</dbReference>
<feature type="region of interest" description="Disordered" evidence="1">
    <location>
        <begin position="62"/>
        <end position="96"/>
    </location>
</feature>
<feature type="compositionally biased region" description="Polar residues" evidence="1">
    <location>
        <begin position="69"/>
        <end position="87"/>
    </location>
</feature>
<dbReference type="InterPro" id="IPR027859">
    <property type="entry name" value="KATNIP_dom"/>
</dbReference>
<evidence type="ECO:0000313" key="4">
    <source>
        <dbReference type="Proteomes" id="UP000019118"/>
    </source>
</evidence>
<dbReference type="Proteomes" id="UP000019118">
    <property type="component" value="Unassembled WGS sequence"/>
</dbReference>
<dbReference type="EnsemblMetazoa" id="XM_019905423.1">
    <property type="protein sequence ID" value="XP_019760982.1"/>
    <property type="gene ID" value="LOC109538264"/>
</dbReference>
<reference evidence="4" key="1">
    <citation type="journal article" date="2013" name="Genome Biol.">
        <title>Draft genome of the mountain pine beetle, Dendroctonus ponderosae Hopkins, a major forest pest.</title>
        <authorList>
            <person name="Keeling C.I."/>
            <person name="Yuen M.M."/>
            <person name="Liao N.Y."/>
            <person name="Docking T.R."/>
            <person name="Chan S.K."/>
            <person name="Taylor G.A."/>
            <person name="Palmquist D.L."/>
            <person name="Jackman S.D."/>
            <person name="Nguyen A."/>
            <person name="Li M."/>
            <person name="Henderson H."/>
            <person name="Janes J.K."/>
            <person name="Zhao Y."/>
            <person name="Pandoh P."/>
            <person name="Moore R."/>
            <person name="Sperling F.A."/>
            <person name="Huber D.P."/>
            <person name="Birol I."/>
            <person name="Jones S.J."/>
            <person name="Bohlmann J."/>
        </authorList>
    </citation>
    <scope>NUCLEOTIDE SEQUENCE</scope>
</reference>
<name>A0AAR5PJA9_DENPD</name>
<dbReference type="Pfam" id="PF14652">
    <property type="entry name" value="DUF4457"/>
    <property type="match status" value="1"/>
</dbReference>
<dbReference type="PANTHER" id="PTHR21534:SF0">
    <property type="entry name" value="KATANIN-INTERACTING PROTEIN"/>
    <property type="match status" value="1"/>
</dbReference>
<dbReference type="PANTHER" id="PTHR21534">
    <property type="entry name" value="KATANIN-INTERACTING PROTEIN"/>
    <property type="match status" value="1"/>
</dbReference>
<dbReference type="AlphaFoldDB" id="A0AAR5PJA9"/>
<evidence type="ECO:0000313" key="3">
    <source>
        <dbReference type="EnsemblMetazoa" id="XP_019760982.1"/>
    </source>
</evidence>
<keyword evidence="4" id="KW-1185">Reference proteome</keyword>
<proteinExistence type="predicted"/>
<evidence type="ECO:0000259" key="2">
    <source>
        <dbReference type="Pfam" id="PF14652"/>
    </source>
</evidence>
<feature type="domain" description="KATNIP" evidence="2">
    <location>
        <begin position="2"/>
        <end position="42"/>
    </location>
</feature>
<accession>A0AAR5PJA9</accession>